<name>A0A7S2VE65_9STRA</name>
<dbReference type="EMBL" id="HBHT01005678">
    <property type="protein sequence ID" value="CAD9947496.1"/>
    <property type="molecule type" value="Transcribed_RNA"/>
</dbReference>
<accession>A0A7S2VE65</accession>
<organism evidence="1">
    <name type="scientific">Entomoneis paludosa</name>
    <dbReference type="NCBI Taxonomy" id="265537"/>
    <lineage>
        <taxon>Eukaryota</taxon>
        <taxon>Sar</taxon>
        <taxon>Stramenopiles</taxon>
        <taxon>Ochrophyta</taxon>
        <taxon>Bacillariophyta</taxon>
        <taxon>Bacillariophyceae</taxon>
        <taxon>Bacillariophycidae</taxon>
        <taxon>Entomoneidaceae</taxon>
        <taxon>Entomoneis</taxon>
    </lineage>
</organism>
<protein>
    <submittedName>
        <fullName evidence="1">Uncharacterized protein</fullName>
    </submittedName>
</protein>
<gene>
    <name evidence="1" type="ORF">APAL1065_LOCUS3755</name>
</gene>
<evidence type="ECO:0000313" key="1">
    <source>
        <dbReference type="EMBL" id="CAD9947496.1"/>
    </source>
</evidence>
<sequence length="112" mass="12581">MILTALLGRRFNIDILLRCLQEVGVHGYITAVFYIRIFSLVGRKERQHKDGPTTKGESLPGNQSFQAAAALFPEVFATYIGDIVLSGSMGRYRFPAPTEMIDFQFFGVMFVL</sequence>
<dbReference type="AlphaFoldDB" id="A0A7S2VE65"/>
<proteinExistence type="predicted"/>
<reference evidence="1" key="1">
    <citation type="submission" date="2021-01" db="EMBL/GenBank/DDBJ databases">
        <authorList>
            <person name="Corre E."/>
            <person name="Pelletier E."/>
            <person name="Niang G."/>
            <person name="Scheremetjew M."/>
            <person name="Finn R."/>
            <person name="Kale V."/>
            <person name="Holt S."/>
            <person name="Cochrane G."/>
            <person name="Meng A."/>
            <person name="Brown T."/>
            <person name="Cohen L."/>
        </authorList>
    </citation>
    <scope>NUCLEOTIDE SEQUENCE</scope>
    <source>
        <strain evidence="1">CCMP125</strain>
    </source>
</reference>